<proteinExistence type="predicted"/>
<keyword evidence="3" id="KW-1185">Reference proteome</keyword>
<dbReference type="InterPro" id="IPR050951">
    <property type="entry name" value="Retrovirus_Pol_polyprotein"/>
</dbReference>
<feature type="region of interest" description="Disordered" evidence="1">
    <location>
        <begin position="216"/>
        <end position="243"/>
    </location>
</feature>
<evidence type="ECO:0000256" key="1">
    <source>
        <dbReference type="SAM" id="MobiDB-lite"/>
    </source>
</evidence>
<dbReference type="InterPro" id="IPR036875">
    <property type="entry name" value="Znf_CCHC_sf"/>
</dbReference>
<dbReference type="PANTHER" id="PTHR37984">
    <property type="entry name" value="PROTEIN CBG26694"/>
    <property type="match status" value="1"/>
</dbReference>
<sequence length="302" mass="33828">MATAGGLFGHVGEFNSERETFKSYVERMEMFFTANNIVETPAKPKDTSLANIVRALEKHFNPAPLEIAESFHFGTRSQKPGESIGEYVVALKKLSIHCNFGEFLNRALRDRFVCGLNNVKIQNKLLTTENITFDKACQIAKSMEMAERNTQEFHPTTSASASSEGTVNQIESKRNDEQACYRCGGNHTAKTCRFKTEKFFKCTKIGHIASMCRSKTSKEVKPGSTSKHGQADRGNIQNLSLYDSNNDNVNSDELGIYSLYSVESENYSHKRYSVELSLNGVMCDMEIDTAADFSIMSKSMYD</sequence>
<reference evidence="2" key="1">
    <citation type="submission" date="2020-04" db="EMBL/GenBank/DDBJ databases">
        <authorList>
            <person name="Alioto T."/>
            <person name="Alioto T."/>
            <person name="Gomez Garrido J."/>
        </authorList>
    </citation>
    <scope>NUCLEOTIDE SEQUENCE</scope>
    <source>
        <strain evidence="2">A484AB</strain>
    </source>
</reference>
<comment type="caution">
    <text evidence="2">The sequence shown here is derived from an EMBL/GenBank/DDBJ whole genome shotgun (WGS) entry which is preliminary data.</text>
</comment>
<dbReference type="Gene3D" id="4.10.60.10">
    <property type="entry name" value="Zinc finger, CCHC-type"/>
    <property type="match status" value="1"/>
</dbReference>
<dbReference type="PANTHER" id="PTHR37984:SF5">
    <property type="entry name" value="PROTEIN NYNRIN-LIKE"/>
    <property type="match status" value="1"/>
</dbReference>
<gene>
    <name evidence="2" type="ORF">PACLA_8A016584</name>
</gene>
<dbReference type="Proteomes" id="UP001152795">
    <property type="component" value="Unassembled WGS sequence"/>
</dbReference>
<protein>
    <submittedName>
        <fullName evidence="2">Transposon Ty3-I Gag-Pol poly</fullName>
    </submittedName>
</protein>
<dbReference type="AlphaFoldDB" id="A0A6S7KBE0"/>
<name>A0A6S7KBE0_PARCT</name>
<evidence type="ECO:0000313" key="3">
    <source>
        <dbReference type="Proteomes" id="UP001152795"/>
    </source>
</evidence>
<dbReference type="GO" id="GO:0003676">
    <property type="term" value="F:nucleic acid binding"/>
    <property type="evidence" value="ECO:0007669"/>
    <property type="project" value="InterPro"/>
</dbReference>
<dbReference type="OrthoDB" id="5985458at2759"/>
<dbReference type="GO" id="GO:0008270">
    <property type="term" value="F:zinc ion binding"/>
    <property type="evidence" value="ECO:0007669"/>
    <property type="project" value="InterPro"/>
</dbReference>
<dbReference type="SUPFAM" id="SSF57756">
    <property type="entry name" value="Retrovirus zinc finger-like domains"/>
    <property type="match status" value="1"/>
</dbReference>
<organism evidence="2 3">
    <name type="scientific">Paramuricea clavata</name>
    <name type="common">Red gorgonian</name>
    <name type="synonym">Violescent sea-whip</name>
    <dbReference type="NCBI Taxonomy" id="317549"/>
    <lineage>
        <taxon>Eukaryota</taxon>
        <taxon>Metazoa</taxon>
        <taxon>Cnidaria</taxon>
        <taxon>Anthozoa</taxon>
        <taxon>Octocorallia</taxon>
        <taxon>Malacalcyonacea</taxon>
        <taxon>Plexauridae</taxon>
        <taxon>Paramuricea</taxon>
    </lineage>
</organism>
<accession>A0A6S7KBE0</accession>
<dbReference type="EMBL" id="CACRXK020013631">
    <property type="protein sequence ID" value="CAB4025483.1"/>
    <property type="molecule type" value="Genomic_DNA"/>
</dbReference>
<evidence type="ECO:0000313" key="2">
    <source>
        <dbReference type="EMBL" id="CAB4025483.1"/>
    </source>
</evidence>